<name>A0ABN8QLV1_9CNID</name>
<organism evidence="2 3">
    <name type="scientific">Porites lobata</name>
    <dbReference type="NCBI Taxonomy" id="104759"/>
    <lineage>
        <taxon>Eukaryota</taxon>
        <taxon>Metazoa</taxon>
        <taxon>Cnidaria</taxon>
        <taxon>Anthozoa</taxon>
        <taxon>Hexacorallia</taxon>
        <taxon>Scleractinia</taxon>
        <taxon>Fungiina</taxon>
        <taxon>Poritidae</taxon>
        <taxon>Porites</taxon>
    </lineage>
</organism>
<gene>
    <name evidence="2" type="ORF">PLOB_00008018</name>
</gene>
<dbReference type="Pfam" id="PF24764">
    <property type="entry name" value="rva_4"/>
    <property type="match status" value="1"/>
</dbReference>
<keyword evidence="3" id="KW-1185">Reference proteome</keyword>
<feature type="non-terminal residue" evidence="2">
    <location>
        <position position="1"/>
    </location>
</feature>
<sequence length="244" mass="28300">LPDYLQAVRNINGNHERNYLIEQYFHLGLNYSEIISFLLLRRGVRLSLRQLKRILRSRGLRRRKIQSLIDRVVNAVDQELQSSGSCIGYRQMHQRLLSDHGIVIDRDTVRRIVKSLDPHGVELRSRKRFRRRRYVVPGPNFIWHIDGYDKLKPYGFCIHGAIDSYSPRILWLKVGPSSNNPMVTVQCYLDCVRQLGGCSRVVRGDCGTENIHIAAVQRFLRCHCQDNLAGKKSFLYGKSVANQK</sequence>
<dbReference type="Proteomes" id="UP001159405">
    <property type="component" value="Unassembled WGS sequence"/>
</dbReference>
<reference evidence="2 3" key="1">
    <citation type="submission" date="2022-05" db="EMBL/GenBank/DDBJ databases">
        <authorList>
            <consortium name="Genoscope - CEA"/>
            <person name="William W."/>
        </authorList>
    </citation>
    <scope>NUCLEOTIDE SEQUENCE [LARGE SCALE GENOMIC DNA]</scope>
</reference>
<feature type="domain" description="Integrase core" evidence="1">
    <location>
        <begin position="134"/>
        <end position="244"/>
    </location>
</feature>
<proteinExistence type="predicted"/>
<dbReference type="EMBL" id="CALNXK010000139">
    <property type="protein sequence ID" value="CAH3167047.1"/>
    <property type="molecule type" value="Genomic_DNA"/>
</dbReference>
<accession>A0ABN8QLV1</accession>
<dbReference type="PANTHER" id="PTHR46791:SF13">
    <property type="entry name" value="CLR5 DOMAIN-CONTAINING PROTEIN"/>
    <property type="match status" value="1"/>
</dbReference>
<evidence type="ECO:0000259" key="1">
    <source>
        <dbReference type="Pfam" id="PF24764"/>
    </source>
</evidence>
<evidence type="ECO:0000313" key="3">
    <source>
        <dbReference type="Proteomes" id="UP001159405"/>
    </source>
</evidence>
<comment type="caution">
    <text evidence="2">The sequence shown here is derived from an EMBL/GenBank/DDBJ whole genome shotgun (WGS) entry which is preliminary data.</text>
</comment>
<protein>
    <recommendedName>
        <fullName evidence="1">Integrase core domain-containing protein</fullName>
    </recommendedName>
</protein>
<dbReference type="PANTHER" id="PTHR46791">
    <property type="entry name" value="EXPRESSED PROTEIN"/>
    <property type="match status" value="1"/>
</dbReference>
<feature type="non-terminal residue" evidence="2">
    <location>
        <position position="244"/>
    </location>
</feature>
<dbReference type="InterPro" id="IPR058913">
    <property type="entry name" value="Integrase_dom_put"/>
</dbReference>
<evidence type="ECO:0000313" key="2">
    <source>
        <dbReference type="EMBL" id="CAH3167047.1"/>
    </source>
</evidence>